<dbReference type="PROSITE" id="PS00858">
    <property type="entry name" value="PREPHENATE_DEHYDR_2"/>
    <property type="match status" value="1"/>
</dbReference>
<dbReference type="Gene3D" id="3.30.70.260">
    <property type="match status" value="1"/>
</dbReference>
<organism evidence="12 13">
    <name type="scientific">Candidatus Enterococcus lowellii</name>
    <dbReference type="NCBI Taxonomy" id="2230877"/>
    <lineage>
        <taxon>Bacteria</taxon>
        <taxon>Bacillati</taxon>
        <taxon>Bacillota</taxon>
        <taxon>Bacilli</taxon>
        <taxon>Lactobacillales</taxon>
        <taxon>Enterococcaceae</taxon>
        <taxon>Enterococcus</taxon>
    </lineage>
</organism>
<proteinExistence type="predicted"/>
<dbReference type="SUPFAM" id="SSF53850">
    <property type="entry name" value="Periplasmic binding protein-like II"/>
    <property type="match status" value="1"/>
</dbReference>
<evidence type="ECO:0000256" key="1">
    <source>
        <dbReference type="ARBA" id="ARBA00004741"/>
    </source>
</evidence>
<keyword evidence="7 9" id="KW-0456">Lyase</keyword>
<reference evidence="12 13" key="1">
    <citation type="submission" date="2021-03" db="EMBL/GenBank/DDBJ databases">
        <authorList>
            <person name="Gilmore M.S."/>
            <person name="Schwartzman J."/>
            <person name="Van Tyne D."/>
            <person name="Martin M."/>
            <person name="Earl A.M."/>
            <person name="Manson A.L."/>
            <person name="Straub T."/>
            <person name="Salamzade R."/>
            <person name="Saavedra J."/>
            <person name="Lebreton F."/>
            <person name="Prichula J."/>
            <person name="Schaufler K."/>
            <person name="Gaca A."/>
            <person name="Sgardioli B."/>
            <person name="Wagenaar J."/>
            <person name="Strong T."/>
        </authorList>
    </citation>
    <scope>NUCLEOTIDE SEQUENCE [LARGE SCALE GENOMIC DNA]</scope>
    <source>
        <strain evidence="12 13">DIV2402</strain>
    </source>
</reference>
<dbReference type="RefSeq" id="WP_207940578.1">
    <property type="nucleotide sequence ID" value="NZ_CP147251.1"/>
</dbReference>
<keyword evidence="6 9" id="KW-0584">Phenylalanine biosynthesis</keyword>
<evidence type="ECO:0000256" key="6">
    <source>
        <dbReference type="ARBA" id="ARBA00023222"/>
    </source>
</evidence>
<feature type="domain" description="Prephenate dehydratase" evidence="10">
    <location>
        <begin position="2"/>
        <end position="178"/>
    </location>
</feature>
<name>A0ABZ2SQ84_9ENTE</name>
<dbReference type="SUPFAM" id="SSF55021">
    <property type="entry name" value="ACT-like"/>
    <property type="match status" value="1"/>
</dbReference>
<evidence type="ECO:0000256" key="4">
    <source>
        <dbReference type="ARBA" id="ARBA00022605"/>
    </source>
</evidence>
<evidence type="ECO:0000256" key="9">
    <source>
        <dbReference type="RuleBase" id="RU361254"/>
    </source>
</evidence>
<dbReference type="CDD" id="cd04905">
    <property type="entry name" value="ACT_CM-PDT"/>
    <property type="match status" value="1"/>
</dbReference>
<dbReference type="EMBL" id="CP147251">
    <property type="protein sequence ID" value="WYJ77276.1"/>
    <property type="molecule type" value="Genomic_DNA"/>
</dbReference>
<dbReference type="Gene3D" id="3.40.190.10">
    <property type="entry name" value="Periplasmic binding protein-like II"/>
    <property type="match status" value="2"/>
</dbReference>
<dbReference type="EC" id="4.2.1.51" evidence="2 9"/>
<protein>
    <recommendedName>
        <fullName evidence="3 9">Prephenate dehydratase</fullName>
        <shortName evidence="9">PDT</shortName>
        <ecNumber evidence="2 9">4.2.1.51</ecNumber>
    </recommendedName>
</protein>
<evidence type="ECO:0000313" key="13">
    <source>
        <dbReference type="Proteomes" id="UP000664701"/>
    </source>
</evidence>
<evidence type="ECO:0000259" key="11">
    <source>
        <dbReference type="PROSITE" id="PS51671"/>
    </source>
</evidence>
<dbReference type="InterPro" id="IPR002912">
    <property type="entry name" value="ACT_dom"/>
</dbReference>
<sequence length="277" mass="30661">MKVGYLGPKNSFTFQAASTIADETELVAYPSIPFCIQALEEHQISFAVVPIENSLEGSVHASVDRIFHQDKLFVAGEIVLPIRQQLLGYSNEQPITKILSHPQALAQSQRFLETNYPLTPLEAVASTTFAAEYVANHPEEQVAAIASEKAASEYGLNILAHGIQDNALNQTRFWILTATKGETLDTLGKPARNTLFITLPDNLPGALHKVLSCFAWRNIDLSKIESRPLKTSLGEYFFIVDLTLEDNQALIKNAIEEIELLNGRTRNIGSYPVKIIQ</sequence>
<keyword evidence="4 9" id="KW-0028">Amino-acid biosynthesis</keyword>
<dbReference type="InterPro" id="IPR045865">
    <property type="entry name" value="ACT-like_dom_sf"/>
</dbReference>
<dbReference type="PROSITE" id="PS00857">
    <property type="entry name" value="PREPHENATE_DEHYDR_1"/>
    <property type="match status" value="1"/>
</dbReference>
<dbReference type="PROSITE" id="PS51171">
    <property type="entry name" value="PREPHENATE_DEHYDR_3"/>
    <property type="match status" value="1"/>
</dbReference>
<dbReference type="NCBIfam" id="NF008865">
    <property type="entry name" value="PRK11898.1"/>
    <property type="match status" value="1"/>
</dbReference>
<evidence type="ECO:0000256" key="5">
    <source>
        <dbReference type="ARBA" id="ARBA00023141"/>
    </source>
</evidence>
<evidence type="ECO:0000256" key="8">
    <source>
        <dbReference type="ARBA" id="ARBA00047848"/>
    </source>
</evidence>
<dbReference type="PANTHER" id="PTHR21022">
    <property type="entry name" value="PREPHENATE DEHYDRATASE P PROTEIN"/>
    <property type="match status" value="1"/>
</dbReference>
<dbReference type="InterPro" id="IPR001086">
    <property type="entry name" value="Preph_deHydtase"/>
</dbReference>
<evidence type="ECO:0000259" key="10">
    <source>
        <dbReference type="PROSITE" id="PS51171"/>
    </source>
</evidence>
<keyword evidence="5 9" id="KW-0057">Aromatic amino acid biosynthesis</keyword>
<keyword evidence="13" id="KW-1185">Reference proteome</keyword>
<dbReference type="Pfam" id="PF00800">
    <property type="entry name" value="PDT"/>
    <property type="match status" value="1"/>
</dbReference>
<evidence type="ECO:0000256" key="3">
    <source>
        <dbReference type="ARBA" id="ARBA00021872"/>
    </source>
</evidence>
<accession>A0ABZ2SQ84</accession>
<dbReference type="PROSITE" id="PS51671">
    <property type="entry name" value="ACT"/>
    <property type="match status" value="1"/>
</dbReference>
<evidence type="ECO:0000256" key="2">
    <source>
        <dbReference type="ARBA" id="ARBA00013147"/>
    </source>
</evidence>
<reference evidence="12 13" key="2">
    <citation type="submission" date="2024-03" db="EMBL/GenBank/DDBJ databases">
        <title>The Genome Sequence of Enterococcus sp. DIV2402.</title>
        <authorList>
            <consortium name="The Broad Institute Genomics Platform"/>
            <consortium name="The Broad Institute Microbial Omics Core"/>
            <consortium name="The Broad Institute Genomic Center for Infectious Diseases"/>
            <person name="Earl A."/>
            <person name="Manson A."/>
            <person name="Gilmore M."/>
            <person name="Schwartman J."/>
            <person name="Shea T."/>
            <person name="Abouelleil A."/>
            <person name="Cao P."/>
            <person name="Chapman S."/>
            <person name="Cusick C."/>
            <person name="Young S."/>
            <person name="Neafsey D."/>
            <person name="Nusbaum C."/>
            <person name="Birren B."/>
        </authorList>
    </citation>
    <scope>NUCLEOTIDE SEQUENCE [LARGE SCALE GENOMIC DNA]</scope>
    <source>
        <strain evidence="12 13">DIV2402</strain>
    </source>
</reference>
<comment type="pathway">
    <text evidence="1 9">Amino-acid biosynthesis; L-phenylalanine biosynthesis; phenylpyruvate from prephenate: step 1/1.</text>
</comment>
<comment type="catalytic activity">
    <reaction evidence="8 9">
        <text>prephenate + H(+) = 3-phenylpyruvate + CO2 + H2O</text>
        <dbReference type="Rhea" id="RHEA:21648"/>
        <dbReference type="ChEBI" id="CHEBI:15377"/>
        <dbReference type="ChEBI" id="CHEBI:15378"/>
        <dbReference type="ChEBI" id="CHEBI:16526"/>
        <dbReference type="ChEBI" id="CHEBI:18005"/>
        <dbReference type="ChEBI" id="CHEBI:29934"/>
        <dbReference type="EC" id="4.2.1.51"/>
    </reaction>
</comment>
<dbReference type="Proteomes" id="UP000664701">
    <property type="component" value="Chromosome"/>
</dbReference>
<gene>
    <name evidence="9" type="primary">pheA</name>
    <name evidence="12" type="ORF">DOK78_001914</name>
</gene>
<dbReference type="CDD" id="cd13633">
    <property type="entry name" value="PBP2_Sa-PDT_like"/>
    <property type="match status" value="1"/>
</dbReference>
<feature type="domain" description="ACT" evidence="11">
    <location>
        <begin position="195"/>
        <end position="272"/>
    </location>
</feature>
<evidence type="ECO:0000313" key="12">
    <source>
        <dbReference type="EMBL" id="WYJ77276.1"/>
    </source>
</evidence>
<dbReference type="Pfam" id="PF01842">
    <property type="entry name" value="ACT"/>
    <property type="match status" value="1"/>
</dbReference>
<dbReference type="InterPro" id="IPR018528">
    <property type="entry name" value="Preph_deHydtase_CS"/>
</dbReference>
<dbReference type="PANTHER" id="PTHR21022:SF19">
    <property type="entry name" value="PREPHENATE DEHYDRATASE-RELATED"/>
    <property type="match status" value="1"/>
</dbReference>
<evidence type="ECO:0000256" key="7">
    <source>
        <dbReference type="ARBA" id="ARBA00023239"/>
    </source>
</evidence>